<feature type="domain" description="Beta-hexosaminidase bacterial type N-terminal" evidence="9">
    <location>
        <begin position="78"/>
        <end position="177"/>
    </location>
</feature>
<evidence type="ECO:0000259" key="8">
    <source>
        <dbReference type="Pfam" id="PF00728"/>
    </source>
</evidence>
<dbReference type="PANTHER" id="PTHR43678:SF1">
    <property type="entry name" value="BETA-N-ACETYLHEXOSAMINIDASE"/>
    <property type="match status" value="1"/>
</dbReference>
<dbReference type="Pfam" id="PF02838">
    <property type="entry name" value="Glyco_hydro_20b"/>
    <property type="match status" value="1"/>
</dbReference>
<protein>
    <recommendedName>
        <fullName evidence="3">beta-N-acetylhexosaminidase</fullName>
        <ecNumber evidence="3">3.2.1.52</ecNumber>
    </recommendedName>
</protein>
<dbReference type="EC" id="3.2.1.52" evidence="3"/>
<dbReference type="InterPro" id="IPR052764">
    <property type="entry name" value="GH20_Enzymes"/>
</dbReference>
<gene>
    <name evidence="10" type="ORF">BS50DRAFT_575174</name>
</gene>
<feature type="signal peptide" evidence="7">
    <location>
        <begin position="1"/>
        <end position="33"/>
    </location>
</feature>
<dbReference type="STRING" id="1448308.A0A2T2NI35"/>
<evidence type="ECO:0000313" key="10">
    <source>
        <dbReference type="EMBL" id="PSN65093.1"/>
    </source>
</evidence>
<keyword evidence="11" id="KW-1185">Reference proteome</keyword>
<dbReference type="CDD" id="cd06564">
    <property type="entry name" value="GH20_DspB_LnbB-like"/>
    <property type="match status" value="1"/>
</dbReference>
<dbReference type="Pfam" id="PF00728">
    <property type="entry name" value="Glyco_hydro_20"/>
    <property type="match status" value="1"/>
</dbReference>
<dbReference type="SUPFAM" id="SSF51445">
    <property type="entry name" value="(Trans)glycosidases"/>
    <property type="match status" value="1"/>
</dbReference>
<evidence type="ECO:0000256" key="4">
    <source>
        <dbReference type="ARBA" id="ARBA00022801"/>
    </source>
</evidence>
<dbReference type="GO" id="GO:0005975">
    <property type="term" value="P:carbohydrate metabolic process"/>
    <property type="evidence" value="ECO:0007669"/>
    <property type="project" value="InterPro"/>
</dbReference>
<organism evidence="10 11">
    <name type="scientific">Corynespora cassiicola Philippines</name>
    <dbReference type="NCBI Taxonomy" id="1448308"/>
    <lineage>
        <taxon>Eukaryota</taxon>
        <taxon>Fungi</taxon>
        <taxon>Dikarya</taxon>
        <taxon>Ascomycota</taxon>
        <taxon>Pezizomycotina</taxon>
        <taxon>Dothideomycetes</taxon>
        <taxon>Pleosporomycetidae</taxon>
        <taxon>Pleosporales</taxon>
        <taxon>Corynesporascaceae</taxon>
        <taxon>Corynespora</taxon>
    </lineage>
</organism>
<comment type="catalytic activity">
    <reaction evidence="1">
        <text>Hydrolysis of terminal non-reducing N-acetyl-D-hexosamine residues in N-acetyl-beta-D-hexosaminides.</text>
        <dbReference type="EC" id="3.2.1.52"/>
    </reaction>
</comment>
<dbReference type="PANTHER" id="PTHR43678">
    <property type="entry name" value="PUTATIVE (AFU_ORTHOLOGUE AFUA_2G00640)-RELATED"/>
    <property type="match status" value="1"/>
</dbReference>
<evidence type="ECO:0000256" key="1">
    <source>
        <dbReference type="ARBA" id="ARBA00001231"/>
    </source>
</evidence>
<feature type="chain" id="PRO_5015617395" description="beta-N-acetylhexosaminidase" evidence="7">
    <location>
        <begin position="34"/>
        <end position="727"/>
    </location>
</feature>
<evidence type="ECO:0000259" key="9">
    <source>
        <dbReference type="Pfam" id="PF02838"/>
    </source>
</evidence>
<dbReference type="Gene3D" id="3.20.20.80">
    <property type="entry name" value="Glycosidases"/>
    <property type="match status" value="1"/>
</dbReference>
<dbReference type="SUPFAM" id="SSF55545">
    <property type="entry name" value="beta-N-acetylhexosaminidase-like domain"/>
    <property type="match status" value="1"/>
</dbReference>
<evidence type="ECO:0000256" key="7">
    <source>
        <dbReference type="SAM" id="SignalP"/>
    </source>
</evidence>
<evidence type="ECO:0000256" key="6">
    <source>
        <dbReference type="PIRSR" id="PIRSR625705-1"/>
    </source>
</evidence>
<name>A0A2T2NI35_CORCC</name>
<evidence type="ECO:0000256" key="5">
    <source>
        <dbReference type="ARBA" id="ARBA00023295"/>
    </source>
</evidence>
<keyword evidence="4" id="KW-0378">Hydrolase</keyword>
<evidence type="ECO:0000313" key="11">
    <source>
        <dbReference type="Proteomes" id="UP000240883"/>
    </source>
</evidence>
<dbReference type="InterPro" id="IPR015883">
    <property type="entry name" value="Glyco_hydro_20_cat"/>
</dbReference>
<accession>A0A2T2NI35</accession>
<reference evidence="10 11" key="1">
    <citation type="journal article" date="2018" name="Front. Microbiol.">
        <title>Genome-Wide Analysis of Corynespora cassiicola Leaf Fall Disease Putative Effectors.</title>
        <authorList>
            <person name="Lopez D."/>
            <person name="Ribeiro S."/>
            <person name="Label P."/>
            <person name="Fumanal B."/>
            <person name="Venisse J.S."/>
            <person name="Kohler A."/>
            <person name="de Oliveira R.R."/>
            <person name="Labutti K."/>
            <person name="Lipzen A."/>
            <person name="Lail K."/>
            <person name="Bauer D."/>
            <person name="Ohm R.A."/>
            <person name="Barry K.W."/>
            <person name="Spatafora J."/>
            <person name="Grigoriev I.V."/>
            <person name="Martin F.M."/>
            <person name="Pujade-Renaud V."/>
        </authorList>
    </citation>
    <scope>NUCLEOTIDE SEQUENCE [LARGE SCALE GENOMIC DNA]</scope>
    <source>
        <strain evidence="10 11">Philippines</strain>
    </source>
</reference>
<dbReference type="OrthoDB" id="428480at2759"/>
<comment type="similarity">
    <text evidence="2">Belongs to the glycosyl hydrolase 20 family.</text>
</comment>
<dbReference type="InterPro" id="IPR015882">
    <property type="entry name" value="HEX_bac_N"/>
</dbReference>
<feature type="domain" description="Glycoside hydrolase family 20 catalytic" evidence="8">
    <location>
        <begin position="184"/>
        <end position="496"/>
    </location>
</feature>
<sequence length="727" mass="79802">MARGPRISSGPAPTTTMILIQVSICILLGTANARTLGIPTTPFSGTEGRLSLSALTTIVVDSEHAQAVNEKGETLIPPTLQEFADTFASDLKGINVDVASEQGQNATKDSIFLTIGDPSDYLDVAGRESSEGYTLSVSSTGITVTGASPLGVWWGTRTILQQAVLNNGSIPLGSATDTPGWGTRGMMLDAARHYYPPDFLVEICSYMSFFKQNTFHVHLSDNLYNNVNVYSRERSLDLYARFRLWSDAEEVAGLNKHKNESYTRDQFEEIQSSCAARGVTIIPEIEAPGHALVFVQWKPELGLTTDLSLLNISNPETIPTMKTVWSEFLPWFHSKTVHIGADEYTAEVNDYNIFVNAMADHISTAANKSIRIWGTFPPVYDDPDYINIYQNVTVQHWAFFEDNPLFDYIRNNYTVLNSDDTYYVVGKWSGSYPQRVNVTATFVGNPATRGLWYPNVFDAKNATNNPERQEPLILGHMVPLWNDYGPNSTVYSEAYYSWREGIPALADKQWGGNLTAAEFSSVLEALHPSIPGQNLDRRIPSKSSTILEYAFDGGYSTSNSSTSGIIDSSGNGYDGTTDCTKTEAGAVSIDSCSIQTPLSSKGRDYTLTLSFLLSSLDDTNNATLISGRDSTLMLTPNVTFFAGGEYFRLNSSLPIDQRLDLSIIGRGNRTFAKIDDGAEEEFLTKMGINGERFEWGPMAFEAPLQTIGGENAGWTGEVYGLQLLSVA</sequence>
<dbReference type="Gene3D" id="3.30.379.10">
    <property type="entry name" value="Chitobiase/beta-hexosaminidase domain 2-like"/>
    <property type="match status" value="1"/>
</dbReference>
<dbReference type="PRINTS" id="PR00738">
    <property type="entry name" value="GLHYDRLASE20"/>
</dbReference>
<dbReference type="InterPro" id="IPR025705">
    <property type="entry name" value="Beta_hexosaminidase_sua/sub"/>
</dbReference>
<keyword evidence="7" id="KW-0732">Signal</keyword>
<feature type="active site" description="Proton donor" evidence="6">
    <location>
        <position position="343"/>
    </location>
</feature>
<evidence type="ECO:0000256" key="3">
    <source>
        <dbReference type="ARBA" id="ARBA00012663"/>
    </source>
</evidence>
<dbReference type="Proteomes" id="UP000240883">
    <property type="component" value="Unassembled WGS sequence"/>
</dbReference>
<keyword evidence="5" id="KW-0326">Glycosidase</keyword>
<proteinExistence type="inferred from homology"/>
<dbReference type="InterPro" id="IPR017853">
    <property type="entry name" value="GH"/>
</dbReference>
<dbReference type="GO" id="GO:0004563">
    <property type="term" value="F:beta-N-acetylhexosaminidase activity"/>
    <property type="evidence" value="ECO:0007669"/>
    <property type="project" value="UniProtKB-EC"/>
</dbReference>
<dbReference type="AlphaFoldDB" id="A0A2T2NI35"/>
<evidence type="ECO:0000256" key="2">
    <source>
        <dbReference type="ARBA" id="ARBA00006285"/>
    </source>
</evidence>
<dbReference type="InterPro" id="IPR029018">
    <property type="entry name" value="Hex-like_dom2"/>
</dbReference>
<dbReference type="EMBL" id="KZ678137">
    <property type="protein sequence ID" value="PSN65093.1"/>
    <property type="molecule type" value="Genomic_DNA"/>
</dbReference>